<protein>
    <submittedName>
        <fullName evidence="1">Uncharacterized protein</fullName>
    </submittedName>
</protein>
<comment type="caution">
    <text evidence="1">The sequence shown here is derived from an EMBL/GenBank/DDBJ whole genome shotgun (WGS) entry which is preliminary data.</text>
</comment>
<keyword evidence="2" id="KW-1185">Reference proteome</keyword>
<proteinExistence type="predicted"/>
<evidence type="ECO:0000313" key="1">
    <source>
        <dbReference type="EMBL" id="CAG9323824.1"/>
    </source>
</evidence>
<dbReference type="EMBL" id="CAJZBQ010000035">
    <property type="protein sequence ID" value="CAG9323824.1"/>
    <property type="molecule type" value="Genomic_DNA"/>
</dbReference>
<sequence>MSYNPFWPSWRKSTFRGTGELLWKALRISYKIDRIAVPLLIPPAVFLTWISGNNWVTDKDKKNPYVEEVLRKKAEGKYDGEVIGIRPHHYT</sequence>
<reference evidence="1" key="1">
    <citation type="submission" date="2021-09" db="EMBL/GenBank/DDBJ databases">
        <authorList>
            <consortium name="AG Swart"/>
            <person name="Singh M."/>
            <person name="Singh A."/>
            <person name="Seah K."/>
            <person name="Emmerich C."/>
        </authorList>
    </citation>
    <scope>NUCLEOTIDE SEQUENCE</scope>
    <source>
        <strain evidence="1">ATCC30299</strain>
    </source>
</reference>
<dbReference type="AlphaFoldDB" id="A0AAU9JHC8"/>
<dbReference type="Proteomes" id="UP001162131">
    <property type="component" value="Unassembled WGS sequence"/>
</dbReference>
<organism evidence="1 2">
    <name type="scientific">Blepharisma stoltei</name>
    <dbReference type="NCBI Taxonomy" id="1481888"/>
    <lineage>
        <taxon>Eukaryota</taxon>
        <taxon>Sar</taxon>
        <taxon>Alveolata</taxon>
        <taxon>Ciliophora</taxon>
        <taxon>Postciliodesmatophora</taxon>
        <taxon>Heterotrichea</taxon>
        <taxon>Heterotrichida</taxon>
        <taxon>Blepharismidae</taxon>
        <taxon>Blepharisma</taxon>
    </lineage>
</organism>
<name>A0AAU9JHC8_9CILI</name>
<evidence type="ECO:0000313" key="2">
    <source>
        <dbReference type="Proteomes" id="UP001162131"/>
    </source>
</evidence>
<gene>
    <name evidence="1" type="ORF">BSTOLATCC_MIC34860</name>
</gene>
<accession>A0AAU9JHC8</accession>